<dbReference type="Proteomes" id="UP000238350">
    <property type="component" value="Unassembled WGS sequence"/>
</dbReference>
<accession>A0A2T0FJN3</accession>
<name>A0A2T0FJN3_9ASCO</name>
<sequence length="126" mass="14017">MATPNRTPMPVPTPGMTPSVTPGHVNTPAVQPDEEIDWDKVDTAVDYFASLDIVEMASLVVNKALTKGPKDIYNEAGTVRFQLSKAKQMYRDLAQTICAESLLVKQEQIDKLERVNTKKRWVSTAK</sequence>
<gene>
    <name evidence="2" type="ORF">B9G98_02824</name>
</gene>
<evidence type="ECO:0000313" key="3">
    <source>
        <dbReference type="Proteomes" id="UP000238350"/>
    </source>
</evidence>
<keyword evidence="3" id="KW-1185">Reference proteome</keyword>
<reference evidence="2 3" key="1">
    <citation type="submission" date="2017-04" db="EMBL/GenBank/DDBJ databases">
        <title>Genome sequencing of [Candida] sorbophila.</title>
        <authorList>
            <person name="Ahn J.O."/>
        </authorList>
    </citation>
    <scope>NUCLEOTIDE SEQUENCE [LARGE SCALE GENOMIC DNA]</scope>
    <source>
        <strain evidence="2 3">DS02</strain>
    </source>
</reference>
<evidence type="ECO:0000256" key="1">
    <source>
        <dbReference type="SAM" id="MobiDB-lite"/>
    </source>
</evidence>
<comment type="caution">
    <text evidence="2">The sequence shown here is derived from an EMBL/GenBank/DDBJ whole genome shotgun (WGS) entry which is preliminary data.</text>
</comment>
<dbReference type="AlphaFoldDB" id="A0A2T0FJN3"/>
<organism evidence="2 3">
    <name type="scientific">Wickerhamiella sorbophila</name>
    <dbReference type="NCBI Taxonomy" id="45607"/>
    <lineage>
        <taxon>Eukaryota</taxon>
        <taxon>Fungi</taxon>
        <taxon>Dikarya</taxon>
        <taxon>Ascomycota</taxon>
        <taxon>Saccharomycotina</taxon>
        <taxon>Dipodascomycetes</taxon>
        <taxon>Dipodascales</taxon>
        <taxon>Trichomonascaceae</taxon>
        <taxon>Wickerhamiella</taxon>
    </lineage>
</organism>
<dbReference type="EMBL" id="NDIQ01000021">
    <property type="protein sequence ID" value="PRT55204.1"/>
    <property type="molecule type" value="Genomic_DNA"/>
</dbReference>
<feature type="region of interest" description="Disordered" evidence="1">
    <location>
        <begin position="1"/>
        <end position="26"/>
    </location>
</feature>
<proteinExistence type="predicted"/>
<protein>
    <submittedName>
        <fullName evidence="2">Uncharacterized protein</fullName>
    </submittedName>
</protein>
<evidence type="ECO:0000313" key="2">
    <source>
        <dbReference type="EMBL" id="PRT55204.1"/>
    </source>
</evidence>
<dbReference type="RefSeq" id="XP_024665149.1">
    <property type="nucleotide sequence ID" value="XM_024809381.1"/>
</dbReference>
<dbReference type="GeneID" id="36516572"/>